<name>A0A3M7QEF9_BRAPC</name>
<dbReference type="InterPro" id="IPR001680">
    <property type="entry name" value="WD40_rpt"/>
</dbReference>
<evidence type="ECO:0000313" key="3">
    <source>
        <dbReference type="EMBL" id="RNA09411.1"/>
    </source>
</evidence>
<dbReference type="PANTHER" id="PTHR44324">
    <property type="entry name" value="WD40 REPEAT DOMAIN 95"/>
    <property type="match status" value="1"/>
</dbReference>
<evidence type="ECO:0000259" key="2">
    <source>
        <dbReference type="Pfam" id="PF12894"/>
    </source>
</evidence>
<feature type="non-terminal residue" evidence="3">
    <location>
        <position position="1"/>
    </location>
</feature>
<dbReference type="InterPro" id="IPR024977">
    <property type="entry name" value="Apc4-like_WD40_dom"/>
</dbReference>
<keyword evidence="4" id="KW-1185">Reference proteome</keyword>
<gene>
    <name evidence="3" type="ORF">BpHYR1_037922</name>
</gene>
<dbReference type="Pfam" id="PF12894">
    <property type="entry name" value="ANAPC4_WD40"/>
    <property type="match status" value="1"/>
</dbReference>
<organism evidence="3 4">
    <name type="scientific">Brachionus plicatilis</name>
    <name type="common">Marine rotifer</name>
    <name type="synonym">Brachionus muelleri</name>
    <dbReference type="NCBI Taxonomy" id="10195"/>
    <lineage>
        <taxon>Eukaryota</taxon>
        <taxon>Metazoa</taxon>
        <taxon>Spiralia</taxon>
        <taxon>Gnathifera</taxon>
        <taxon>Rotifera</taxon>
        <taxon>Eurotatoria</taxon>
        <taxon>Monogononta</taxon>
        <taxon>Pseudotrocha</taxon>
        <taxon>Ploima</taxon>
        <taxon>Brachionidae</taxon>
        <taxon>Brachionus</taxon>
    </lineage>
</organism>
<dbReference type="Gene3D" id="2.130.10.10">
    <property type="entry name" value="YVTN repeat-like/Quinoprotein amine dehydrogenase"/>
    <property type="match status" value="2"/>
</dbReference>
<proteinExistence type="predicted"/>
<dbReference type="EMBL" id="REGN01006468">
    <property type="protein sequence ID" value="RNA09411.1"/>
    <property type="molecule type" value="Genomic_DNA"/>
</dbReference>
<dbReference type="Proteomes" id="UP000276133">
    <property type="component" value="Unassembled WGS sequence"/>
</dbReference>
<accession>A0A3M7QEF9</accession>
<dbReference type="AlphaFoldDB" id="A0A3M7QEF9"/>
<comment type="caution">
    <text evidence="3">The sequence shown here is derived from an EMBL/GenBank/DDBJ whole genome shotgun (WGS) entry which is preliminary data.</text>
</comment>
<evidence type="ECO:0000313" key="4">
    <source>
        <dbReference type="Proteomes" id="UP000276133"/>
    </source>
</evidence>
<reference evidence="3 4" key="1">
    <citation type="journal article" date="2018" name="Sci. Rep.">
        <title>Genomic signatures of local adaptation to the degree of environmental predictability in rotifers.</title>
        <authorList>
            <person name="Franch-Gras L."/>
            <person name="Hahn C."/>
            <person name="Garcia-Roger E.M."/>
            <person name="Carmona M.J."/>
            <person name="Serra M."/>
            <person name="Gomez A."/>
        </authorList>
    </citation>
    <scope>NUCLEOTIDE SEQUENCE [LARGE SCALE GENOMIC DNA]</scope>
    <source>
        <strain evidence="3">HYR1</strain>
    </source>
</reference>
<protein>
    <submittedName>
        <fullName evidence="3">WD repeat-containing on Y chromosome-like isoform X2</fullName>
    </submittedName>
</protein>
<dbReference type="InterPro" id="IPR015943">
    <property type="entry name" value="WD40/YVTN_repeat-like_dom_sf"/>
</dbReference>
<dbReference type="InterPro" id="IPR051242">
    <property type="entry name" value="WD-EF-hand_domain"/>
</dbReference>
<dbReference type="SUPFAM" id="SSF50978">
    <property type="entry name" value="WD40 repeat-like"/>
    <property type="match status" value="1"/>
</dbReference>
<dbReference type="OrthoDB" id="75172at2759"/>
<feature type="domain" description="Anaphase-promoting complex subunit 4-like WD40" evidence="2">
    <location>
        <begin position="157"/>
        <end position="238"/>
    </location>
</feature>
<dbReference type="PANTHER" id="PTHR44324:SF3">
    <property type="entry name" value="WD REPEAT-CONTAINING PROTEIN 49-LIKE"/>
    <property type="match status" value="1"/>
</dbReference>
<keyword evidence="1" id="KW-0677">Repeat</keyword>
<dbReference type="InterPro" id="IPR036322">
    <property type="entry name" value="WD40_repeat_dom_sf"/>
</dbReference>
<sequence>ESKKKEYNFSLYDICSCFDINMPMHLLATASSRSPIYIWDIYSPSRPISKLNVPGRKVISLKIHYPIGYLYSLTSNSIIEVWDLKDDNLVQRVELHFPIMNLILLEYAPFTMTLFTQDSENNLIVTCKDYIAQLVIGENVKISSSVPLSCNSPINCMTYSSIFKMIITCAEDSTITFWNLLNGRKLFTIANAHDKEEITQCVLDHSERILFTGAINGKIKAWNVANGNLIQSFETNSDFEITGLTLVDRKRLMIVVGTNKKIISFIDLKFEVN</sequence>
<dbReference type="SMART" id="SM00320">
    <property type="entry name" value="WD40"/>
    <property type="match status" value="5"/>
</dbReference>
<evidence type="ECO:0000256" key="1">
    <source>
        <dbReference type="ARBA" id="ARBA00022737"/>
    </source>
</evidence>